<evidence type="ECO:0000313" key="4">
    <source>
        <dbReference type="EMBL" id="CEF67476.1"/>
    </source>
</evidence>
<feature type="domain" description="ShKT" evidence="3">
    <location>
        <begin position="216"/>
        <end position="250"/>
    </location>
</feature>
<feature type="disulfide bond" evidence="1">
    <location>
        <begin position="281"/>
        <end position="315"/>
    </location>
</feature>
<dbReference type="STRING" id="34506.A0A090LCF3"/>
<comment type="caution">
    <text evidence="1">Lacks conserved residue(s) required for the propagation of feature annotation.</text>
</comment>
<dbReference type="Gene3D" id="1.10.10.1940">
    <property type="match status" value="2"/>
</dbReference>
<evidence type="ECO:0000256" key="2">
    <source>
        <dbReference type="SAM" id="SignalP"/>
    </source>
</evidence>
<name>A0A090LCF3_STRRB</name>
<dbReference type="EMBL" id="LN609529">
    <property type="protein sequence ID" value="CEF67476.1"/>
    <property type="molecule type" value="Genomic_DNA"/>
</dbReference>
<keyword evidence="2" id="KW-0732">Signal</keyword>
<dbReference type="WormBase" id="SRAE_2000213800">
    <property type="protein sequence ID" value="SRP03336"/>
    <property type="gene ID" value="WBGene00262347"/>
</dbReference>
<dbReference type="AlphaFoldDB" id="A0A090LCF3"/>
<evidence type="ECO:0000313" key="7">
    <source>
        <dbReference type="WormBase" id="SRAE_2000213800"/>
    </source>
</evidence>
<dbReference type="RefSeq" id="XP_024506676.1">
    <property type="nucleotide sequence ID" value="XM_024653173.1"/>
</dbReference>
<evidence type="ECO:0000313" key="5">
    <source>
        <dbReference type="Proteomes" id="UP000035682"/>
    </source>
</evidence>
<dbReference type="WBParaSite" id="SRAE_2000213800.1">
    <property type="protein sequence ID" value="SRAE_2000213800.1"/>
    <property type="gene ID" value="WBGene00262347"/>
</dbReference>
<evidence type="ECO:0000313" key="6">
    <source>
        <dbReference type="WBParaSite" id="SRAE_2000213800.1"/>
    </source>
</evidence>
<dbReference type="SMART" id="SM00254">
    <property type="entry name" value="ShKT"/>
    <property type="match status" value="4"/>
</dbReference>
<protein>
    <submittedName>
        <fullName evidence="4 6">ShKT domain-containing protein</fullName>
    </submittedName>
</protein>
<keyword evidence="5" id="KW-1185">Reference proteome</keyword>
<dbReference type="PROSITE" id="PS51670">
    <property type="entry name" value="SHKT"/>
    <property type="match status" value="3"/>
</dbReference>
<feature type="domain" description="ShKT" evidence="3">
    <location>
        <begin position="281"/>
        <end position="315"/>
    </location>
</feature>
<feature type="disulfide bond" evidence="1">
    <location>
        <begin position="170"/>
        <end position="204"/>
    </location>
</feature>
<reference evidence="6" key="2">
    <citation type="submission" date="2020-12" db="UniProtKB">
        <authorList>
            <consortium name="WormBaseParasite"/>
        </authorList>
    </citation>
    <scope>IDENTIFICATION</scope>
</reference>
<evidence type="ECO:0000259" key="3">
    <source>
        <dbReference type="PROSITE" id="PS51670"/>
    </source>
</evidence>
<feature type="chain" id="PRO_5015030673" evidence="2">
    <location>
        <begin position="20"/>
        <end position="382"/>
    </location>
</feature>
<dbReference type="PANTHER" id="PTHR46219">
    <property type="entry name" value="PROTEIN CBG11138"/>
    <property type="match status" value="1"/>
</dbReference>
<sequence length="382" mass="42948">MFNYLTYIFIILYIKISYGQNTINYQGYILRCPTATNFLAGTGSNIWPATRVPGNPPTYACNANPNNGFFNRCPIAGGNAQQDVLVLIDGTDAPIHVCACCYTDFNTFLQQNLPVVGADPGDDSITMNLCVNAHSDCYNSKDKCVGVALSDYYQRYCPYTCGLCTRTTACVDLKTNCKYYMDYCEVDEYLPIMLYECPKTCGFCAKKVTYDTTAPCLDTTATCQSRTHLCNIPSFVETMKEECMASCGYCESIEPKTIAPPVKPKSSPIILPNSQTFITICKDERRDCSSLKSLCNEPSHHSWLVQQCSLTCNFCDDDRVDVEEEKPITVLQPVIVKVQQTHLSHSYQPNPSDEYYKNYYNKNLLKIAINRNHGNVKHKLNK</sequence>
<dbReference type="Pfam" id="PF01549">
    <property type="entry name" value="ShK"/>
    <property type="match status" value="4"/>
</dbReference>
<organism evidence="4">
    <name type="scientific">Strongyloides ratti</name>
    <name type="common">Parasitic roundworm</name>
    <dbReference type="NCBI Taxonomy" id="34506"/>
    <lineage>
        <taxon>Eukaryota</taxon>
        <taxon>Metazoa</taxon>
        <taxon>Ecdysozoa</taxon>
        <taxon>Nematoda</taxon>
        <taxon>Chromadorea</taxon>
        <taxon>Rhabditida</taxon>
        <taxon>Tylenchina</taxon>
        <taxon>Panagrolaimomorpha</taxon>
        <taxon>Strongyloidoidea</taxon>
        <taxon>Strongyloididae</taxon>
        <taxon>Strongyloides</taxon>
    </lineage>
</organism>
<feature type="domain" description="ShKT" evidence="3">
    <location>
        <begin position="170"/>
        <end position="204"/>
    </location>
</feature>
<accession>A0A090LCF3</accession>
<dbReference type="CTD" id="36379841"/>
<keyword evidence="1" id="KW-1015">Disulfide bond</keyword>
<evidence type="ECO:0000256" key="1">
    <source>
        <dbReference type="PROSITE-ProRule" id="PRU01005"/>
    </source>
</evidence>
<reference evidence="4 5" key="1">
    <citation type="submission" date="2014-09" db="EMBL/GenBank/DDBJ databases">
        <authorList>
            <person name="Martin A.A."/>
        </authorList>
    </citation>
    <scope>NUCLEOTIDE SEQUENCE</scope>
    <source>
        <strain evidence="5">ED321</strain>
        <strain evidence="4">ED321 Heterogonic</strain>
    </source>
</reference>
<dbReference type="GeneID" id="36379841"/>
<dbReference type="Proteomes" id="UP000035682">
    <property type="component" value="Unplaced"/>
</dbReference>
<dbReference type="InterPro" id="IPR003582">
    <property type="entry name" value="ShKT_dom"/>
</dbReference>
<gene>
    <name evidence="4 6 7" type="ORF">SRAE_2000213800</name>
</gene>
<dbReference type="Gene3D" id="1.10.10.1870">
    <property type="entry name" value="ShTK domain-like"/>
    <property type="match status" value="1"/>
</dbReference>
<proteinExistence type="predicted"/>
<dbReference type="PANTHER" id="PTHR46219:SF15">
    <property type="entry name" value="SHKT DOMAIN-CONTAINING PROTEIN"/>
    <property type="match status" value="1"/>
</dbReference>
<dbReference type="OrthoDB" id="5833746at2759"/>
<feature type="signal peptide" evidence="2">
    <location>
        <begin position="1"/>
        <end position="19"/>
    </location>
</feature>
<feature type="disulfide bond" evidence="1">
    <location>
        <begin position="216"/>
        <end position="250"/>
    </location>
</feature>